<keyword evidence="8" id="KW-1185">Reference proteome</keyword>
<evidence type="ECO:0000256" key="5">
    <source>
        <dbReference type="SAM" id="Phobius"/>
    </source>
</evidence>
<evidence type="ECO:0000256" key="4">
    <source>
        <dbReference type="ARBA" id="ARBA00023136"/>
    </source>
</evidence>
<dbReference type="PATRIC" id="fig|1126833.4.peg.5209"/>
<sequence length="128" mass="14620">MTENNAFNKLKKQARAIKQNIFILYLAYQDPRVPWYVKLFAVCVVAYAFSPIDLIPDFIPVLGYLDDLIIVPIGISLALKMIPQRVIEDCRAKADEMRKKGEPKNWTAAAIVIVVWILLIVWVGTLFI</sequence>
<protein>
    <recommendedName>
        <fullName evidence="6">DUF1232 domain-containing protein</fullName>
    </recommendedName>
</protein>
<dbReference type="Pfam" id="PF06803">
    <property type="entry name" value="DUF1232"/>
    <property type="match status" value="1"/>
</dbReference>
<evidence type="ECO:0000256" key="3">
    <source>
        <dbReference type="ARBA" id="ARBA00022989"/>
    </source>
</evidence>
<reference evidence="7 8" key="1">
    <citation type="journal article" date="2015" name="J. Biotechnol.">
        <title>Complete genome sequence of Paenibacillus beijingensis 7188(T) (=DSM 24997(T)), a novel rhizobacterium from jujube garden soil.</title>
        <authorList>
            <person name="Kwak Y."/>
            <person name="Shin J.H."/>
        </authorList>
    </citation>
    <scope>NUCLEOTIDE SEQUENCE [LARGE SCALE GENOMIC DNA]</scope>
    <source>
        <strain evidence="7 8">DSM 24997</strain>
    </source>
</reference>
<dbReference type="RefSeq" id="WP_045672432.1">
    <property type="nucleotide sequence ID" value="NZ_CP011058.1"/>
</dbReference>
<feature type="domain" description="DUF1232" evidence="6">
    <location>
        <begin position="37"/>
        <end position="72"/>
    </location>
</feature>
<proteinExistence type="predicted"/>
<evidence type="ECO:0000313" key="8">
    <source>
        <dbReference type="Proteomes" id="UP000032633"/>
    </source>
</evidence>
<dbReference type="InterPro" id="IPR010652">
    <property type="entry name" value="DUF1232"/>
</dbReference>
<dbReference type="AlphaFoldDB" id="A0A0D5NPR8"/>
<evidence type="ECO:0000256" key="1">
    <source>
        <dbReference type="ARBA" id="ARBA00004127"/>
    </source>
</evidence>
<dbReference type="OrthoDB" id="9800202at2"/>
<feature type="transmembrane region" description="Helical" evidence="5">
    <location>
        <begin position="106"/>
        <end position="127"/>
    </location>
</feature>
<name>A0A0D5NPR8_9BACL</name>
<accession>A0A0D5NPR8</accession>
<gene>
    <name evidence="7" type="ORF">VN24_23690</name>
</gene>
<organism evidence="7 8">
    <name type="scientific">Paenibacillus beijingensis</name>
    <dbReference type="NCBI Taxonomy" id="1126833"/>
    <lineage>
        <taxon>Bacteria</taxon>
        <taxon>Bacillati</taxon>
        <taxon>Bacillota</taxon>
        <taxon>Bacilli</taxon>
        <taxon>Bacillales</taxon>
        <taxon>Paenibacillaceae</taxon>
        <taxon>Paenibacillus</taxon>
    </lineage>
</organism>
<dbReference type="KEGG" id="pbj:VN24_23690"/>
<comment type="subcellular location">
    <subcellularLocation>
        <location evidence="1">Endomembrane system</location>
        <topology evidence="1">Multi-pass membrane protein</topology>
    </subcellularLocation>
</comment>
<evidence type="ECO:0000259" key="6">
    <source>
        <dbReference type="Pfam" id="PF06803"/>
    </source>
</evidence>
<dbReference type="HOGENOM" id="CLU_139031_0_1_9"/>
<keyword evidence="2 5" id="KW-0812">Transmembrane</keyword>
<reference evidence="8" key="2">
    <citation type="submission" date="2015-03" db="EMBL/GenBank/DDBJ databases">
        <title>Genome sequence of Paenibacillus beijingensis strain DSM 24997T.</title>
        <authorList>
            <person name="Kwak Y."/>
            <person name="Shin J.-H."/>
        </authorList>
    </citation>
    <scope>NUCLEOTIDE SEQUENCE [LARGE SCALE GENOMIC DNA]</scope>
    <source>
        <strain evidence="8">DSM 24997</strain>
    </source>
</reference>
<evidence type="ECO:0000256" key="2">
    <source>
        <dbReference type="ARBA" id="ARBA00022692"/>
    </source>
</evidence>
<dbReference type="GO" id="GO:0012505">
    <property type="term" value="C:endomembrane system"/>
    <property type="evidence" value="ECO:0007669"/>
    <property type="project" value="UniProtKB-SubCell"/>
</dbReference>
<keyword evidence="4 5" id="KW-0472">Membrane</keyword>
<dbReference type="EMBL" id="CP011058">
    <property type="protein sequence ID" value="AJY77007.1"/>
    <property type="molecule type" value="Genomic_DNA"/>
</dbReference>
<evidence type="ECO:0000313" key="7">
    <source>
        <dbReference type="EMBL" id="AJY77007.1"/>
    </source>
</evidence>
<dbReference type="Proteomes" id="UP000032633">
    <property type="component" value="Chromosome"/>
</dbReference>
<keyword evidence="3 5" id="KW-1133">Transmembrane helix</keyword>
<feature type="transmembrane region" description="Helical" evidence="5">
    <location>
        <begin position="35"/>
        <end position="52"/>
    </location>
</feature>